<dbReference type="InterPro" id="IPR036249">
    <property type="entry name" value="Thioredoxin-like_sf"/>
</dbReference>
<dbReference type="EMBL" id="FMYU01000002">
    <property type="protein sequence ID" value="SDC12756.1"/>
    <property type="molecule type" value="Genomic_DNA"/>
</dbReference>
<proteinExistence type="predicted"/>
<sequence length="103" mass="11746">MKKIEFLFFSGCPNSEPTYNNLMEALKELNLSINVEKIDVETLEKANEVNFLGSPSIYIDGVDIYTMQKPKEVNYACRTFDIGGKKSGVIPKEFIKDRLKSFI</sequence>
<keyword evidence="3" id="KW-1185">Reference proteome</keyword>
<reference evidence="3" key="1">
    <citation type="submission" date="2016-10" db="EMBL/GenBank/DDBJ databases">
        <authorList>
            <person name="Varghese N."/>
            <person name="Submissions S."/>
        </authorList>
    </citation>
    <scope>NUCLEOTIDE SEQUENCE [LARGE SCALE GENOMIC DNA]</scope>
    <source>
        <strain evidence="3">DSM 8415</strain>
    </source>
</reference>
<dbReference type="Proteomes" id="UP000199411">
    <property type="component" value="Unassembled WGS sequence"/>
</dbReference>
<dbReference type="Gene3D" id="3.40.30.10">
    <property type="entry name" value="Glutaredoxin"/>
    <property type="match status" value="1"/>
</dbReference>
<dbReference type="SUPFAM" id="SSF52833">
    <property type="entry name" value="Thioredoxin-like"/>
    <property type="match status" value="1"/>
</dbReference>
<accession>A0A1G6J490</accession>
<dbReference type="InterPro" id="IPR012336">
    <property type="entry name" value="Thioredoxin-like_fold"/>
</dbReference>
<dbReference type="RefSeq" id="WP_092127765.1">
    <property type="nucleotide sequence ID" value="NZ_FMYU01000002.1"/>
</dbReference>
<evidence type="ECO:0000313" key="3">
    <source>
        <dbReference type="Proteomes" id="UP000199411"/>
    </source>
</evidence>
<name>A0A1G6J490_9BACT</name>
<feature type="domain" description="Thioredoxin-like fold" evidence="1">
    <location>
        <begin position="4"/>
        <end position="62"/>
    </location>
</feature>
<evidence type="ECO:0000259" key="1">
    <source>
        <dbReference type="Pfam" id="PF13192"/>
    </source>
</evidence>
<dbReference type="OrthoDB" id="7185309at2"/>
<protein>
    <submittedName>
        <fullName evidence="2">Thioredoxin domain-containing protein</fullName>
    </submittedName>
</protein>
<organism evidence="2 3">
    <name type="scientific">Desulfurella multipotens</name>
    <dbReference type="NCBI Taxonomy" id="79269"/>
    <lineage>
        <taxon>Bacteria</taxon>
        <taxon>Pseudomonadati</taxon>
        <taxon>Campylobacterota</taxon>
        <taxon>Desulfurellia</taxon>
        <taxon>Desulfurellales</taxon>
        <taxon>Desulfurellaceae</taxon>
        <taxon>Desulfurella</taxon>
    </lineage>
</organism>
<gene>
    <name evidence="2" type="ORF">SAMN05660835_00361</name>
</gene>
<dbReference type="Pfam" id="PF13192">
    <property type="entry name" value="Thioredoxin_3"/>
    <property type="match status" value="1"/>
</dbReference>
<evidence type="ECO:0000313" key="2">
    <source>
        <dbReference type="EMBL" id="SDC12756.1"/>
    </source>
</evidence>
<dbReference type="AlphaFoldDB" id="A0A1G6J490"/>